<evidence type="ECO:0000256" key="2">
    <source>
        <dbReference type="ARBA" id="ARBA00005675"/>
    </source>
</evidence>
<feature type="transmembrane region" description="Helical" evidence="12">
    <location>
        <begin position="271"/>
        <end position="296"/>
    </location>
</feature>
<keyword evidence="3" id="KW-0597">Phosphoprotein</keyword>
<keyword evidence="5" id="KW-0547">Nucleotide-binding</keyword>
<dbReference type="Gene3D" id="3.40.1110.10">
    <property type="entry name" value="Calcium-transporting ATPase, cytoplasmic domain N"/>
    <property type="match status" value="1"/>
</dbReference>
<evidence type="ECO:0000256" key="9">
    <source>
        <dbReference type="ARBA" id="ARBA00022989"/>
    </source>
</evidence>
<dbReference type="PANTHER" id="PTHR43294:SF20">
    <property type="entry name" value="P-TYPE ATPASE"/>
    <property type="match status" value="1"/>
</dbReference>
<evidence type="ECO:0000256" key="1">
    <source>
        <dbReference type="ARBA" id="ARBA00004651"/>
    </source>
</evidence>
<dbReference type="PANTHER" id="PTHR43294">
    <property type="entry name" value="SODIUM/POTASSIUM-TRANSPORTING ATPASE SUBUNIT ALPHA"/>
    <property type="match status" value="1"/>
</dbReference>
<keyword evidence="8" id="KW-1278">Translocase</keyword>
<dbReference type="SFLD" id="SFLDG00002">
    <property type="entry name" value="C1.7:_P-type_atpase_like"/>
    <property type="match status" value="1"/>
</dbReference>
<dbReference type="InterPro" id="IPR050510">
    <property type="entry name" value="Cation_transp_ATPase_P-type"/>
</dbReference>
<dbReference type="SUPFAM" id="SSF81665">
    <property type="entry name" value="Calcium ATPase, transmembrane domain M"/>
    <property type="match status" value="1"/>
</dbReference>
<evidence type="ECO:0000256" key="5">
    <source>
        <dbReference type="ARBA" id="ARBA00022741"/>
    </source>
</evidence>
<evidence type="ECO:0000256" key="3">
    <source>
        <dbReference type="ARBA" id="ARBA00022553"/>
    </source>
</evidence>
<dbReference type="GO" id="GO:0036376">
    <property type="term" value="P:sodium ion export across plasma membrane"/>
    <property type="evidence" value="ECO:0007669"/>
    <property type="project" value="TreeGrafter"/>
</dbReference>
<dbReference type="InterPro" id="IPR036412">
    <property type="entry name" value="HAD-like_sf"/>
</dbReference>
<keyword evidence="10 12" id="KW-0472">Membrane</keyword>
<feature type="transmembrane region" description="Helical" evidence="12">
    <location>
        <begin position="855"/>
        <end position="882"/>
    </location>
</feature>
<dbReference type="InterPro" id="IPR059000">
    <property type="entry name" value="ATPase_P-type_domA"/>
</dbReference>
<feature type="transmembrane region" description="Helical" evidence="12">
    <location>
        <begin position="799"/>
        <end position="819"/>
    </location>
</feature>
<dbReference type="GO" id="GO:1990573">
    <property type="term" value="P:potassium ion import across plasma membrane"/>
    <property type="evidence" value="ECO:0007669"/>
    <property type="project" value="TreeGrafter"/>
</dbReference>
<dbReference type="SUPFAM" id="SSF56784">
    <property type="entry name" value="HAD-like"/>
    <property type="match status" value="1"/>
</dbReference>
<evidence type="ECO:0000259" key="13">
    <source>
        <dbReference type="SMART" id="SM00831"/>
    </source>
</evidence>
<dbReference type="Pfam" id="PF00122">
    <property type="entry name" value="E1-E2_ATPase"/>
    <property type="match status" value="1"/>
</dbReference>
<dbReference type="Gene3D" id="1.20.1110.10">
    <property type="entry name" value="Calcium-transporting ATPase, transmembrane domain"/>
    <property type="match status" value="1"/>
</dbReference>
<accession>A0A6H9WSD0</accession>
<dbReference type="InterPro" id="IPR018303">
    <property type="entry name" value="ATPase_P-typ_P_site"/>
</dbReference>
<dbReference type="InterPro" id="IPR001757">
    <property type="entry name" value="P_typ_ATPase"/>
</dbReference>
<dbReference type="RefSeq" id="WP_158028205.1">
    <property type="nucleotide sequence ID" value="NZ_BMHG01000001.1"/>
</dbReference>
<feature type="transmembrane region" description="Helical" evidence="12">
    <location>
        <begin position="58"/>
        <end position="76"/>
    </location>
</feature>
<dbReference type="PRINTS" id="PR00119">
    <property type="entry name" value="CATATPASE"/>
</dbReference>
<dbReference type="Gene3D" id="2.70.150.10">
    <property type="entry name" value="Calcium-transporting ATPase, cytoplasmic transduction domain A"/>
    <property type="match status" value="1"/>
</dbReference>
<feature type="transmembrane region" description="Helical" evidence="12">
    <location>
        <begin position="718"/>
        <end position="741"/>
    </location>
</feature>
<dbReference type="GO" id="GO:1902600">
    <property type="term" value="P:proton transmembrane transport"/>
    <property type="evidence" value="ECO:0007669"/>
    <property type="project" value="TreeGrafter"/>
</dbReference>
<evidence type="ECO:0000256" key="10">
    <source>
        <dbReference type="ARBA" id="ARBA00023136"/>
    </source>
</evidence>
<evidence type="ECO:0000256" key="7">
    <source>
        <dbReference type="ARBA" id="ARBA00022842"/>
    </source>
</evidence>
<proteinExistence type="inferred from homology"/>
<dbReference type="GO" id="GO:0005524">
    <property type="term" value="F:ATP binding"/>
    <property type="evidence" value="ECO:0007669"/>
    <property type="project" value="UniProtKB-KW"/>
</dbReference>
<feature type="transmembrane region" description="Helical" evidence="12">
    <location>
        <begin position="245"/>
        <end position="265"/>
    </location>
</feature>
<keyword evidence="7" id="KW-0460">Magnesium</keyword>
<dbReference type="Pfam" id="PF00690">
    <property type="entry name" value="Cation_ATPase_N"/>
    <property type="match status" value="1"/>
</dbReference>
<feature type="transmembrane region" description="Helical" evidence="12">
    <location>
        <begin position="765"/>
        <end position="787"/>
    </location>
</feature>
<dbReference type="InterPro" id="IPR008250">
    <property type="entry name" value="ATPase_P-typ_transduc_dom_A_sf"/>
</dbReference>
<keyword evidence="9 12" id="KW-1133">Transmembrane helix</keyword>
<dbReference type="GO" id="GO:0030007">
    <property type="term" value="P:intracellular potassium ion homeostasis"/>
    <property type="evidence" value="ECO:0007669"/>
    <property type="project" value="TreeGrafter"/>
</dbReference>
<feature type="transmembrane region" description="Helical" evidence="12">
    <location>
        <begin position="82"/>
        <end position="98"/>
    </location>
</feature>
<evidence type="ECO:0000313" key="14">
    <source>
        <dbReference type="EMBL" id="KAB1649615.1"/>
    </source>
</evidence>
<dbReference type="InterPro" id="IPR023298">
    <property type="entry name" value="ATPase_P-typ_TM_dom_sf"/>
</dbReference>
<feature type="domain" description="Cation-transporting P-type ATPase N-terminal" evidence="13">
    <location>
        <begin position="5"/>
        <end position="78"/>
    </location>
</feature>
<dbReference type="PRINTS" id="PR00120">
    <property type="entry name" value="HATPASE"/>
</dbReference>
<sequence>MTPPDWHAIPSEAVLDDLGASRDGLTADEARRRAAEHGPNELPVTPPSPVWFVLARQFRSPLVLFLLVCAVVTISLQDWNDTIAIIVVLLLNAVVGFWQEQKAAREVRALQSLSTPTATAVRGGRAVTVAAAEIVPGDVVALEPGDRVPADVRLIESAALRVDESMLTGESVAVDKRTSPVDADATMADRTNSAFSGSLVVAGRGIGVVTATGEGTELGGINELVQGASERTPLQRIIRRLEVQIGVAVAGVAVAIFVVGLVLGMPFAEMLLVAVALIVSAMPEALPLVLTIALAVGTTRMASRRAVVRRLASVETLGSTTVIASDKTGTLTRNRLTVERLWTPGAGLRDLSTGERPAEIDWRDDEREAMRAGALTNEARFAEPASADADAGADGAADGDLAAEALVGDAVDVAMAAVALSAGVVSRVDVEAVPLRVMHYEPEFGFSQAVVDRPGGPVLVVKGAPDRVLLASSRMRDGGENVPIDRGLVIEANERLGSEGLRVLATAERPVDDEEAHADGPLPPPHELVFLGLEGMTDPPREGVVEAVGECQRAGVRVVMVTGDHAITARAIADRLGLGDGRTITGGEVAGLDDRELDAVIEDVVVAARMTPHDKLRIVGALERRGETVAVTGDGVNDAPALRAAAIGVAMGASGTEVAREAADVVLLDDNFSTIVSAVRQGRITFDAVRKATFFLLSSAVASLLAVAVSVFTDEPIIFLPIMLLWTNIVTNGVQDVALAFERGEGGELEQPPRARSEGVLDRTLWLRTGVTGVWMGLWTLTVYLVALRAGLDLERARTLAVTTLVMFNFFQVFSARAIHRSAFTVSPFSNPLLLASAFGALALHWGAMSWDMSAAVLGFAPLTAIDWLVSAALGITVLLIVEGEKAVRVIWRRRTMHVPRLRSRNGAGGIRPARDR</sequence>
<dbReference type="SFLD" id="SFLDF00027">
    <property type="entry name" value="p-type_atpase"/>
    <property type="match status" value="1"/>
</dbReference>
<dbReference type="GO" id="GO:0005391">
    <property type="term" value="F:P-type sodium:potassium-exchanging transporter activity"/>
    <property type="evidence" value="ECO:0007669"/>
    <property type="project" value="TreeGrafter"/>
</dbReference>
<protein>
    <submittedName>
        <fullName evidence="14">HAD-IC family P-type ATPase</fullName>
    </submittedName>
</protein>
<comment type="catalytic activity">
    <reaction evidence="11">
        <text>ATP + H2O = ADP + phosphate + H(+)</text>
        <dbReference type="Rhea" id="RHEA:13065"/>
        <dbReference type="ChEBI" id="CHEBI:15377"/>
        <dbReference type="ChEBI" id="CHEBI:15378"/>
        <dbReference type="ChEBI" id="CHEBI:30616"/>
        <dbReference type="ChEBI" id="CHEBI:43474"/>
        <dbReference type="ChEBI" id="CHEBI:456216"/>
    </reaction>
</comment>
<dbReference type="GO" id="GO:0016887">
    <property type="term" value="F:ATP hydrolysis activity"/>
    <property type="evidence" value="ECO:0007669"/>
    <property type="project" value="InterPro"/>
</dbReference>
<dbReference type="Proteomes" id="UP000431744">
    <property type="component" value="Unassembled WGS sequence"/>
</dbReference>
<dbReference type="SFLD" id="SFLDS00003">
    <property type="entry name" value="Haloacid_Dehalogenase"/>
    <property type="match status" value="1"/>
</dbReference>
<keyword evidence="15" id="KW-1185">Reference proteome</keyword>
<feature type="transmembrane region" description="Helical" evidence="12">
    <location>
        <begin position="831"/>
        <end position="849"/>
    </location>
</feature>
<comment type="caution">
    <text evidence="14">The sequence shown here is derived from an EMBL/GenBank/DDBJ whole genome shotgun (WGS) entry which is preliminary data.</text>
</comment>
<dbReference type="FunFam" id="2.70.150.10:FF:000160">
    <property type="entry name" value="Sarcoplasmic/endoplasmic reticulum calcium ATPase 1"/>
    <property type="match status" value="1"/>
</dbReference>
<dbReference type="OrthoDB" id="9814270at2"/>
<dbReference type="InterPro" id="IPR004014">
    <property type="entry name" value="ATPase_P-typ_cation-transptr_N"/>
</dbReference>
<dbReference type="Pfam" id="PF13246">
    <property type="entry name" value="Cation_ATPase"/>
    <property type="match status" value="1"/>
</dbReference>
<keyword evidence="6" id="KW-0067">ATP-binding</keyword>
<gene>
    <name evidence="14" type="ORF">F8O04_05050</name>
</gene>
<dbReference type="SMART" id="SM00831">
    <property type="entry name" value="Cation_ATPase_N"/>
    <property type="match status" value="1"/>
</dbReference>
<dbReference type="PROSITE" id="PS00154">
    <property type="entry name" value="ATPASE_E1_E2"/>
    <property type="match status" value="1"/>
</dbReference>
<dbReference type="SUPFAM" id="SSF81660">
    <property type="entry name" value="Metal cation-transporting ATPase, ATP-binding domain N"/>
    <property type="match status" value="1"/>
</dbReference>
<dbReference type="Pfam" id="PF00689">
    <property type="entry name" value="Cation_ATPase_C"/>
    <property type="match status" value="1"/>
</dbReference>
<reference evidence="14 15" key="1">
    <citation type="submission" date="2019-09" db="EMBL/GenBank/DDBJ databases">
        <title>Phylogeny of genus Pseudoclavibacter and closely related genus.</title>
        <authorList>
            <person name="Li Y."/>
        </authorList>
    </citation>
    <scope>NUCLEOTIDE SEQUENCE [LARGE SCALE GENOMIC DNA]</scope>
    <source>
        <strain evidence="14 15">EGI 60007</strain>
    </source>
</reference>
<dbReference type="NCBIfam" id="TIGR01494">
    <property type="entry name" value="ATPase_P-type"/>
    <property type="match status" value="2"/>
</dbReference>
<evidence type="ECO:0000256" key="12">
    <source>
        <dbReference type="SAM" id="Phobius"/>
    </source>
</evidence>
<evidence type="ECO:0000256" key="11">
    <source>
        <dbReference type="ARBA" id="ARBA00049360"/>
    </source>
</evidence>
<dbReference type="InterPro" id="IPR044492">
    <property type="entry name" value="P_typ_ATPase_HD_dom"/>
</dbReference>
<dbReference type="GO" id="GO:0006883">
    <property type="term" value="P:intracellular sodium ion homeostasis"/>
    <property type="evidence" value="ECO:0007669"/>
    <property type="project" value="TreeGrafter"/>
</dbReference>
<comment type="similarity">
    <text evidence="2">Belongs to the cation transport ATPase (P-type) (TC 3.A.3) family. Type IIA subfamily.</text>
</comment>
<dbReference type="SUPFAM" id="SSF81653">
    <property type="entry name" value="Calcium ATPase, transduction domain A"/>
    <property type="match status" value="1"/>
</dbReference>
<dbReference type="InterPro" id="IPR023299">
    <property type="entry name" value="ATPase_P-typ_cyto_dom_N"/>
</dbReference>
<dbReference type="InterPro" id="IPR023214">
    <property type="entry name" value="HAD_sf"/>
</dbReference>
<dbReference type="AlphaFoldDB" id="A0A6H9WSD0"/>
<evidence type="ECO:0000256" key="6">
    <source>
        <dbReference type="ARBA" id="ARBA00022840"/>
    </source>
</evidence>
<name>A0A6H9WSD0_9MICO</name>
<comment type="subcellular location">
    <subcellularLocation>
        <location evidence="1">Cell membrane</location>
        <topology evidence="1">Multi-pass membrane protein</topology>
    </subcellularLocation>
</comment>
<organism evidence="14 15">
    <name type="scientific">Pseudoclavibacter endophyticus</name>
    <dbReference type="NCBI Taxonomy" id="1778590"/>
    <lineage>
        <taxon>Bacteria</taxon>
        <taxon>Bacillati</taxon>
        <taxon>Actinomycetota</taxon>
        <taxon>Actinomycetes</taxon>
        <taxon>Micrococcales</taxon>
        <taxon>Microbacteriaceae</taxon>
        <taxon>Pseudoclavibacter</taxon>
    </lineage>
</organism>
<evidence type="ECO:0000313" key="15">
    <source>
        <dbReference type="Proteomes" id="UP000431744"/>
    </source>
</evidence>
<evidence type="ECO:0000256" key="8">
    <source>
        <dbReference type="ARBA" id="ARBA00022967"/>
    </source>
</evidence>
<dbReference type="InterPro" id="IPR006068">
    <property type="entry name" value="ATPase_P-typ_cation-transptr_C"/>
</dbReference>
<evidence type="ECO:0000256" key="4">
    <source>
        <dbReference type="ARBA" id="ARBA00022692"/>
    </source>
</evidence>
<dbReference type="GO" id="GO:0005886">
    <property type="term" value="C:plasma membrane"/>
    <property type="evidence" value="ECO:0007669"/>
    <property type="project" value="UniProtKB-SubCell"/>
</dbReference>
<keyword evidence="4 12" id="KW-0812">Transmembrane</keyword>
<dbReference type="EMBL" id="WBJY01000001">
    <property type="protein sequence ID" value="KAB1649615.1"/>
    <property type="molecule type" value="Genomic_DNA"/>
</dbReference>
<feature type="transmembrane region" description="Helical" evidence="12">
    <location>
        <begin position="692"/>
        <end position="712"/>
    </location>
</feature>
<dbReference type="Gene3D" id="3.40.50.1000">
    <property type="entry name" value="HAD superfamily/HAD-like"/>
    <property type="match status" value="1"/>
</dbReference>